<proteinExistence type="predicted"/>
<accession>A0A812SPM6</accession>
<evidence type="ECO:0000313" key="3">
    <source>
        <dbReference type="Proteomes" id="UP000604046"/>
    </source>
</evidence>
<organism evidence="2 3">
    <name type="scientific">Symbiodinium natans</name>
    <dbReference type="NCBI Taxonomy" id="878477"/>
    <lineage>
        <taxon>Eukaryota</taxon>
        <taxon>Sar</taxon>
        <taxon>Alveolata</taxon>
        <taxon>Dinophyceae</taxon>
        <taxon>Suessiales</taxon>
        <taxon>Symbiodiniaceae</taxon>
        <taxon>Symbiodinium</taxon>
    </lineage>
</organism>
<dbReference type="OrthoDB" id="412246at2759"/>
<protein>
    <submittedName>
        <fullName evidence="2">Uncharacterized protein</fullName>
    </submittedName>
</protein>
<reference evidence="2" key="1">
    <citation type="submission" date="2021-02" db="EMBL/GenBank/DDBJ databases">
        <authorList>
            <person name="Dougan E. K."/>
            <person name="Rhodes N."/>
            <person name="Thang M."/>
            <person name="Chan C."/>
        </authorList>
    </citation>
    <scope>NUCLEOTIDE SEQUENCE</scope>
</reference>
<feature type="region of interest" description="Disordered" evidence="1">
    <location>
        <begin position="178"/>
        <end position="198"/>
    </location>
</feature>
<keyword evidence="3" id="KW-1185">Reference proteome</keyword>
<gene>
    <name evidence="2" type="ORF">SNAT2548_LOCUS27541</name>
</gene>
<dbReference type="AlphaFoldDB" id="A0A812SPM6"/>
<evidence type="ECO:0000256" key="1">
    <source>
        <dbReference type="SAM" id="MobiDB-lite"/>
    </source>
</evidence>
<comment type="caution">
    <text evidence="2">The sequence shown here is derived from an EMBL/GenBank/DDBJ whole genome shotgun (WGS) entry which is preliminary data.</text>
</comment>
<dbReference type="EMBL" id="CAJNDS010002477">
    <property type="protein sequence ID" value="CAE7491342.1"/>
    <property type="molecule type" value="Genomic_DNA"/>
</dbReference>
<name>A0A812SPM6_9DINO</name>
<dbReference type="Proteomes" id="UP000604046">
    <property type="component" value="Unassembled WGS sequence"/>
</dbReference>
<evidence type="ECO:0000313" key="2">
    <source>
        <dbReference type="EMBL" id="CAE7491342.1"/>
    </source>
</evidence>
<sequence length="385" mass="42100">MGPPTTFADLKDWLSPDSQANSIVPIWDGRRRALVRDAAVQAATPVTEATGEAPEVHSLPPYPDDSDCRIAALSKTAQVTGPPCRVAAKLRGVPSADAKASVQAAESAHVETAPVVAQGLDGLDSSWWGECIGDEEHCKMHPHTTCLVEALGLAEPYTALRKRLQSSADFVEESLQQHRADVASARPPSSRSRPKVHSRDLAKLRGLLAKMSHLQRSMDDALLQRQVVASWEVPDALPLLAQEAPRRGGPKLRPQRKWWQSSSSSLGPFAQVTFRIYPAGDGDAVKGDSVIYFWAELAPRLSFAFSVQAETASFDVGGTEVIPCQTWYREVAWARAEFGWAMLASELTRAEALNCGRLPIRLKLLHWHSASTLAGSQLEQNYRDR</sequence>